<proteinExistence type="inferred from homology"/>
<feature type="transmembrane region" description="Helical" evidence="4">
    <location>
        <begin position="20"/>
        <end position="42"/>
    </location>
</feature>
<dbReference type="EMBL" id="RBPJ01000050">
    <property type="protein sequence ID" value="RMO02377.1"/>
    <property type="molecule type" value="Genomic_DNA"/>
</dbReference>
<reference evidence="6 7" key="1">
    <citation type="submission" date="2018-08" db="EMBL/GenBank/DDBJ databases">
        <title>Recombination of ecologically and evolutionarily significant loci maintains genetic cohesion in the Pseudomonas syringae species complex.</title>
        <authorList>
            <person name="Dillon M."/>
            <person name="Thakur S."/>
            <person name="Almeida R.N.D."/>
            <person name="Weir B.S."/>
            <person name="Guttman D.S."/>
        </authorList>
    </citation>
    <scope>NUCLEOTIDE SEQUENCE [LARGE SCALE GENOMIC DNA]</scope>
    <source>
        <strain evidence="6 7">ICMP 15203</strain>
    </source>
</reference>
<keyword evidence="3" id="KW-0732">Signal</keyword>
<dbReference type="InterPro" id="IPR025997">
    <property type="entry name" value="SBP_2_dom"/>
</dbReference>
<dbReference type="Gene3D" id="3.40.50.2300">
    <property type="match status" value="2"/>
</dbReference>
<dbReference type="SUPFAM" id="SSF53822">
    <property type="entry name" value="Periplasmic binding protein-like I"/>
    <property type="match status" value="1"/>
</dbReference>
<feature type="domain" description="Periplasmic binding protein" evidence="5">
    <location>
        <begin position="114"/>
        <end position="349"/>
    </location>
</feature>
<feature type="non-terminal residue" evidence="6">
    <location>
        <position position="350"/>
    </location>
</feature>
<organism evidence="6 7">
    <name type="scientific">Pseudomonas cannabina</name>
    <dbReference type="NCBI Taxonomy" id="86840"/>
    <lineage>
        <taxon>Bacteria</taxon>
        <taxon>Pseudomonadati</taxon>
        <taxon>Pseudomonadota</taxon>
        <taxon>Gammaproteobacteria</taxon>
        <taxon>Pseudomonadales</taxon>
        <taxon>Pseudomonadaceae</taxon>
        <taxon>Pseudomonas</taxon>
    </lineage>
</organism>
<name>A0A3M3S101_PSECA</name>
<keyword evidence="4" id="KW-0472">Membrane</keyword>
<dbReference type="GO" id="GO:0030246">
    <property type="term" value="F:carbohydrate binding"/>
    <property type="evidence" value="ECO:0007669"/>
    <property type="project" value="UniProtKB-ARBA"/>
</dbReference>
<dbReference type="GO" id="GO:0055085">
    <property type="term" value="P:transmembrane transport"/>
    <property type="evidence" value="ECO:0007669"/>
    <property type="project" value="UniProtKB-ARBA"/>
</dbReference>
<comment type="similarity">
    <text evidence="2">Belongs to the bacterial solute-binding protein 2 family.</text>
</comment>
<dbReference type="PANTHER" id="PTHR46847">
    <property type="entry name" value="D-ALLOSE-BINDING PERIPLASMIC PROTEIN-RELATED"/>
    <property type="match status" value="1"/>
</dbReference>
<dbReference type="InterPro" id="IPR028082">
    <property type="entry name" value="Peripla_BP_I"/>
</dbReference>
<evidence type="ECO:0000256" key="1">
    <source>
        <dbReference type="ARBA" id="ARBA00004196"/>
    </source>
</evidence>
<dbReference type="AlphaFoldDB" id="A0A3M3S101"/>
<evidence type="ECO:0000256" key="2">
    <source>
        <dbReference type="ARBA" id="ARBA00007639"/>
    </source>
</evidence>
<protein>
    <submittedName>
        <fullName evidence="6">Sugar ABC transporter substrate-binding protein</fullName>
    </submittedName>
</protein>
<evidence type="ECO:0000313" key="7">
    <source>
        <dbReference type="Proteomes" id="UP000270524"/>
    </source>
</evidence>
<gene>
    <name evidence="6" type="ORF">ALQ51_100167</name>
</gene>
<keyword evidence="4" id="KW-0812">Transmembrane</keyword>
<comment type="caution">
    <text evidence="6">The sequence shown here is derived from an EMBL/GenBank/DDBJ whole genome shotgun (WGS) entry which is preliminary data.</text>
</comment>
<feature type="transmembrane region" description="Helical" evidence="4">
    <location>
        <begin position="93"/>
        <end position="110"/>
    </location>
</feature>
<evidence type="ECO:0000256" key="4">
    <source>
        <dbReference type="SAM" id="Phobius"/>
    </source>
</evidence>
<comment type="subcellular location">
    <subcellularLocation>
        <location evidence="1">Cell envelope</location>
    </subcellularLocation>
</comment>
<evidence type="ECO:0000313" key="6">
    <source>
        <dbReference type="EMBL" id="RMO02377.1"/>
    </source>
</evidence>
<accession>A0A3M3S101</accession>
<evidence type="ECO:0000256" key="3">
    <source>
        <dbReference type="ARBA" id="ARBA00022729"/>
    </source>
</evidence>
<keyword evidence="4" id="KW-1133">Transmembrane helix</keyword>
<dbReference type="GO" id="GO:0030313">
    <property type="term" value="C:cell envelope"/>
    <property type="evidence" value="ECO:0007669"/>
    <property type="project" value="UniProtKB-SubCell"/>
</dbReference>
<dbReference type="Proteomes" id="UP000270524">
    <property type="component" value="Unassembled WGS sequence"/>
</dbReference>
<dbReference type="PANTHER" id="PTHR46847:SF1">
    <property type="entry name" value="D-ALLOSE-BINDING PERIPLASMIC PROTEIN-RELATED"/>
    <property type="match status" value="1"/>
</dbReference>
<dbReference type="Pfam" id="PF13407">
    <property type="entry name" value="Peripla_BP_4"/>
    <property type="match status" value="1"/>
</dbReference>
<sequence>MPMFPGAWSPAPAKYTIPRLPGPCSVWGIAVLSALKAGPAVIARSRLSVSGRPSRLRDNLIVSTNTARKQYTFLSLDDVSTYNNKRKTIMRRCTLLFATLLVFLSQWAVADYRIGVSIARVDDNFMTYVRNGLADAAKKENVQIQFEDAQGDVVRQLNQVQGFLNQKVDAIIVLPVDTSATANITRASVEAKTPLVYVNRHPDERNLPKGVVTVASNDIEAGQLQMRYLAEKLGGKGNLAIIMGDLAQNATRDRTEGVKQVLKDYPGIKIVEQQSAEWQRHKGMDLTSNWLLAGSRFDAIVANNDEMAIGAAMALQQAGKAKGEIAIIGIDGLPDGLAAIKRGMLVASVF</sequence>
<evidence type="ECO:0000259" key="5">
    <source>
        <dbReference type="Pfam" id="PF13407"/>
    </source>
</evidence>